<evidence type="ECO:0000313" key="1">
    <source>
        <dbReference type="EMBL" id="MBX36329.1"/>
    </source>
</evidence>
<reference evidence="1" key="1">
    <citation type="submission" date="2018-02" db="EMBL/GenBank/DDBJ databases">
        <title>Rhizophora mucronata_Transcriptome.</title>
        <authorList>
            <person name="Meera S.P."/>
            <person name="Sreeshan A."/>
            <person name="Augustine A."/>
        </authorList>
    </citation>
    <scope>NUCLEOTIDE SEQUENCE</scope>
    <source>
        <tissue evidence="1">Leaf</tissue>
    </source>
</reference>
<name>A0A2P2N1H2_RHIMU</name>
<organism evidence="1">
    <name type="scientific">Rhizophora mucronata</name>
    <name type="common">Asiatic mangrove</name>
    <dbReference type="NCBI Taxonomy" id="61149"/>
    <lineage>
        <taxon>Eukaryota</taxon>
        <taxon>Viridiplantae</taxon>
        <taxon>Streptophyta</taxon>
        <taxon>Embryophyta</taxon>
        <taxon>Tracheophyta</taxon>
        <taxon>Spermatophyta</taxon>
        <taxon>Magnoliopsida</taxon>
        <taxon>eudicotyledons</taxon>
        <taxon>Gunneridae</taxon>
        <taxon>Pentapetalae</taxon>
        <taxon>rosids</taxon>
        <taxon>fabids</taxon>
        <taxon>Malpighiales</taxon>
        <taxon>Rhizophoraceae</taxon>
        <taxon>Rhizophora</taxon>
    </lineage>
</organism>
<dbReference type="EMBL" id="GGEC01055845">
    <property type="protein sequence ID" value="MBX36329.1"/>
    <property type="molecule type" value="Transcribed_RNA"/>
</dbReference>
<accession>A0A2P2N1H2</accession>
<protein>
    <submittedName>
        <fullName evidence="1">Uncharacterized protein</fullName>
    </submittedName>
</protein>
<sequence>MLLRKCTILIRRLSCKLREWLF</sequence>
<proteinExistence type="predicted"/>
<dbReference type="AlphaFoldDB" id="A0A2P2N1H2"/>